<dbReference type="eggNOG" id="COG0394">
    <property type="taxonomic scope" value="Bacteria"/>
</dbReference>
<sequence length="146" mass="15746">MVHQSTNMENKKQILFVCLHNAGRSQAAEVIFNHLAGGKALAVSAGTEPSAALNPEVVTVLKEDYGINAGGLKPKMLSQDMLDSASRVISMGCDVTLSCPGHLYGKEDWGITDPRGKNLAEVRLIVGSIRQKVEKLLDELGIKYQV</sequence>
<dbReference type="GO" id="GO:0008794">
    <property type="term" value="F:arsenate reductase (glutaredoxin) activity"/>
    <property type="evidence" value="ECO:0007669"/>
    <property type="project" value="UniProtKB-EC"/>
</dbReference>
<keyword evidence="1" id="KW-0059">Arsenical resistance</keyword>
<accession>Q3ZA56</accession>
<keyword evidence="3" id="KW-0560">Oxidoreductase</keyword>
<name>Q3ZA56_DEHM1</name>
<feature type="domain" description="Phosphotyrosine protein phosphatase I" evidence="2">
    <location>
        <begin position="12"/>
        <end position="139"/>
    </location>
</feature>
<evidence type="ECO:0000256" key="1">
    <source>
        <dbReference type="ARBA" id="ARBA00022849"/>
    </source>
</evidence>
<keyword evidence="4" id="KW-1185">Reference proteome</keyword>
<gene>
    <name evidence="3" type="primary">arsC</name>
    <name evidence="3" type="ordered locus">DET0143</name>
</gene>
<dbReference type="InParanoid" id="Q3ZA56"/>
<dbReference type="GO" id="GO:0046685">
    <property type="term" value="P:response to arsenic-containing substance"/>
    <property type="evidence" value="ECO:0007669"/>
    <property type="project" value="UniProtKB-KW"/>
</dbReference>
<dbReference type="STRING" id="243164.DET0143"/>
<dbReference type="Gene3D" id="3.40.50.2300">
    <property type="match status" value="1"/>
</dbReference>
<organism evidence="3 4">
    <name type="scientific">Dehalococcoides mccartyi (strain ATCC BAA-2266 / KCTC 15142 / 195)</name>
    <name type="common">Dehalococcoides ethenogenes (strain 195)</name>
    <dbReference type="NCBI Taxonomy" id="243164"/>
    <lineage>
        <taxon>Bacteria</taxon>
        <taxon>Bacillati</taxon>
        <taxon>Chloroflexota</taxon>
        <taxon>Dehalococcoidia</taxon>
        <taxon>Dehalococcoidales</taxon>
        <taxon>Dehalococcoidaceae</taxon>
        <taxon>Dehalococcoides</taxon>
    </lineage>
</organism>
<dbReference type="Proteomes" id="UP000008289">
    <property type="component" value="Chromosome"/>
</dbReference>
<dbReference type="PANTHER" id="PTHR43428">
    <property type="entry name" value="ARSENATE REDUCTASE"/>
    <property type="match status" value="1"/>
</dbReference>
<dbReference type="HOGENOM" id="CLU_071415_3_3_0"/>
<dbReference type="AlphaFoldDB" id="Q3ZA56"/>
<dbReference type="EMBL" id="CP000027">
    <property type="protein sequence ID" value="AAW40520.1"/>
    <property type="molecule type" value="Genomic_DNA"/>
</dbReference>
<dbReference type="InterPro" id="IPR036196">
    <property type="entry name" value="Ptyr_pPase_sf"/>
</dbReference>
<dbReference type="InterPro" id="IPR023485">
    <property type="entry name" value="Ptyr_pPase"/>
</dbReference>
<evidence type="ECO:0000313" key="4">
    <source>
        <dbReference type="Proteomes" id="UP000008289"/>
    </source>
</evidence>
<evidence type="ECO:0000313" key="3">
    <source>
        <dbReference type="EMBL" id="AAW40520.1"/>
    </source>
</evidence>
<dbReference type="EC" id="1.20.4.1" evidence="3"/>
<dbReference type="KEGG" id="det:DET0143"/>
<dbReference type="Pfam" id="PF01451">
    <property type="entry name" value="LMWPc"/>
    <property type="match status" value="1"/>
</dbReference>
<dbReference type="SMART" id="SM00226">
    <property type="entry name" value="LMWPc"/>
    <property type="match status" value="1"/>
</dbReference>
<evidence type="ECO:0000259" key="2">
    <source>
        <dbReference type="SMART" id="SM00226"/>
    </source>
</evidence>
<dbReference type="SUPFAM" id="SSF52788">
    <property type="entry name" value="Phosphotyrosine protein phosphatases I"/>
    <property type="match status" value="1"/>
</dbReference>
<proteinExistence type="predicted"/>
<protein>
    <submittedName>
        <fullName evidence="3">Arsenate reductase</fullName>
        <ecNumber evidence="3">1.20.4.1</ecNumber>
    </submittedName>
</protein>
<reference evidence="3 4" key="1">
    <citation type="journal article" date="2005" name="Science">
        <title>Genome sequence of the PCE-dechlorinating bacterium Dehalococcoides ethenogenes.</title>
        <authorList>
            <person name="Seshadri R."/>
            <person name="Adrian L."/>
            <person name="Fouts D.E."/>
            <person name="Eisen J.A."/>
            <person name="Phillippy A.M."/>
            <person name="Methe B.A."/>
            <person name="Ward N.L."/>
            <person name="Nelson W.C."/>
            <person name="Deboy R.T."/>
            <person name="Khouri H.M."/>
            <person name="Kolonay J.F."/>
            <person name="Dodson R.J."/>
            <person name="Daugherty S.C."/>
            <person name="Brinkac L.M."/>
            <person name="Sullivan S.A."/>
            <person name="Madupu R."/>
            <person name="Nelson K.E."/>
            <person name="Kang K.H."/>
            <person name="Impraim M."/>
            <person name="Tran K."/>
            <person name="Robinson J.M."/>
            <person name="Forberger H.A."/>
            <person name="Fraser C.M."/>
            <person name="Zinder S.H."/>
            <person name="Heidelberg J.F."/>
        </authorList>
    </citation>
    <scope>NUCLEOTIDE SEQUENCE [LARGE SCALE GENOMIC DNA]</scope>
    <source>
        <strain evidence="4">ATCC BAA-2266 / KCTC 15142 / 195</strain>
    </source>
</reference>
<dbReference type="PANTHER" id="PTHR43428:SF1">
    <property type="entry name" value="ARSENATE REDUCTASE"/>
    <property type="match status" value="1"/>
</dbReference>